<accession>A0A179IJH5</accession>
<feature type="domain" description="Chitin-binding type-1" evidence="6">
    <location>
        <begin position="23"/>
        <end position="69"/>
    </location>
</feature>
<dbReference type="InterPro" id="IPR001223">
    <property type="entry name" value="Glyco_hydro18_cat"/>
</dbReference>
<feature type="domain" description="GH18" evidence="7">
    <location>
        <begin position="84"/>
        <end position="435"/>
    </location>
</feature>
<dbReference type="PANTHER" id="PTHR11177:SF333">
    <property type="entry name" value="CHITINASE"/>
    <property type="match status" value="1"/>
</dbReference>
<protein>
    <recommendedName>
        <fullName evidence="2">chitinase</fullName>
        <ecNumber evidence="2">3.2.1.14</ecNumber>
    </recommendedName>
</protein>
<dbReference type="InterPro" id="IPR036861">
    <property type="entry name" value="Endochitinase-like_sf"/>
</dbReference>
<evidence type="ECO:0000256" key="1">
    <source>
        <dbReference type="ARBA" id="ARBA00008682"/>
    </source>
</evidence>
<feature type="disulfide bond" evidence="4">
    <location>
        <begin position="42"/>
        <end position="56"/>
    </location>
</feature>
<dbReference type="Proteomes" id="UP000243081">
    <property type="component" value="Unassembled WGS sequence"/>
</dbReference>
<dbReference type="EC" id="3.2.1.14" evidence="2"/>
<evidence type="ECO:0000256" key="3">
    <source>
        <dbReference type="ARBA" id="ARBA00022669"/>
    </source>
</evidence>
<keyword evidence="3 4" id="KW-0147">Chitin-binding</keyword>
<sequence length="1064" mass="116875">ATGLCGYSPKECGADCASNCDAKAECGQYGAPGKQNCPLGVCCSEFGFCGSTADFCEKKCQKDFGGCGKVKRPSCGTGSGTADGVSIGYYESWSNTRKCQSVSPEDLNLRGFTHINFAFVFFHPQTYEIVPMDKNAGDLLHRFTKLKEKKPGLQTWVSVGGWSFNDPGPYQTAFSDMARTPEGRKKFIDGLMTFMDTYGFDGADLDWEYPTAEDRGGRPDDTANFVQLSADIKQAFAGSYGYTITLPASYWYLQHFDLAKHQQSVDWFNIMSYDLHGVWDGASKAIGPKVAPHTNVTEIDLGLDLLWRAGVKPEKVVLGQGYYGRSFTLTDPSCDTPNGICTFSGGANEGPCSGASGVLTLQEIKEIVKKKDIKPTYDKNAGVKWFTWDSNQWVSYDDEETLPHKKDLANDRCLGGLMVWAIDQVDQKAKSLNYPNEMSEEEIQDAEAIYQDEAAQGVCYTTKCDEKCDTGDHEASQMSGQPGQLSTMDRCDKGKFRRLCCLKGSTMGTCRWRGYRGLGLSCTGGCGEDETEITQNTNHHSDKEDQTCSGGTQSYCCKGFKPPITKDQVKDKIEDKAKDAAIALAEAAALELAATAFCRIAITALLTPLSFIPVIGWIIRLAVQAAVPALAKLCAKGIAKGGKSVFKFRGKDYDVKLDKPLKPKNHRKPSDKPEKRPSRTKDCKNPGNKRFAKRGLGPKTETKTITRQPTQVVTTRTCDYNAAGQACLHYSSVMSREQSLSSMTCIDKRNIALGNVRERVAAYNREHHTGWMKGWLQKPNLSCQRDEFPPAAIWQARDKRVWIRLLPSTQNGSGGQLFKGCPEKVKLSTLGSNRGPPVRIGCRDHVVVTKTVQPIDTVIVIKFKNMPAVHDAGLTENPCWPSTLVDDPGFALNANDPWYQESPNRGRRVYKKYYPNPPEAQFTQGKVNQPGWGKRDEHGVAMGMVDPDDVYVDEGNSSRRITEEELLEDFGMLRCSGDCSAEMADLGIASLPVSQITPTRTPQNVEAETTLASASRATSTALSKIADVVVATFTTAASAMITEIAEYAAPDDGKNEWETELAIW</sequence>
<evidence type="ECO:0000256" key="2">
    <source>
        <dbReference type="ARBA" id="ARBA00012729"/>
    </source>
</evidence>
<name>A0A179IJH5_CORDF</name>
<comment type="caution">
    <text evidence="8">The sequence shown here is derived from an EMBL/GenBank/DDBJ whole genome shotgun (WGS) entry which is preliminary data.</text>
</comment>
<dbReference type="Pfam" id="PF00187">
    <property type="entry name" value="Chitin_bind_1"/>
    <property type="match status" value="1"/>
</dbReference>
<dbReference type="InterPro" id="IPR050314">
    <property type="entry name" value="Glycosyl_Hydrlase_18"/>
</dbReference>
<dbReference type="InterPro" id="IPR017853">
    <property type="entry name" value="GH"/>
</dbReference>
<dbReference type="SUPFAM" id="SSF54556">
    <property type="entry name" value="Chitinase insertion domain"/>
    <property type="match status" value="1"/>
</dbReference>
<dbReference type="OrthoDB" id="73875at2759"/>
<dbReference type="Gene3D" id="3.10.50.10">
    <property type="match status" value="1"/>
</dbReference>
<dbReference type="PROSITE" id="PS50941">
    <property type="entry name" value="CHIT_BIND_I_2"/>
    <property type="match status" value="1"/>
</dbReference>
<dbReference type="SUPFAM" id="SSF57016">
    <property type="entry name" value="Plant lectins/antimicrobial peptides"/>
    <property type="match status" value="1"/>
</dbReference>
<dbReference type="Gene3D" id="3.30.60.10">
    <property type="entry name" value="Endochitinase-like"/>
    <property type="match status" value="1"/>
</dbReference>
<comment type="caution">
    <text evidence="4">Lacks conserved residue(s) required for the propagation of feature annotation.</text>
</comment>
<evidence type="ECO:0000259" key="7">
    <source>
        <dbReference type="PROSITE" id="PS51910"/>
    </source>
</evidence>
<feature type="disulfide bond" evidence="4">
    <location>
        <begin position="37"/>
        <end position="49"/>
    </location>
</feature>
<gene>
    <name evidence="8" type="ORF">LLEC1_03328</name>
</gene>
<dbReference type="GO" id="GO:0008061">
    <property type="term" value="F:chitin binding"/>
    <property type="evidence" value="ECO:0007669"/>
    <property type="project" value="UniProtKB-UniRule"/>
</dbReference>
<dbReference type="EMBL" id="LUKN01000995">
    <property type="protein sequence ID" value="OAR01781.1"/>
    <property type="molecule type" value="Genomic_DNA"/>
</dbReference>
<feature type="non-terminal residue" evidence="8">
    <location>
        <position position="1"/>
    </location>
</feature>
<dbReference type="InterPro" id="IPR018371">
    <property type="entry name" value="Chitin-binding_1_CS"/>
</dbReference>
<feature type="compositionally biased region" description="Basic and acidic residues" evidence="5">
    <location>
        <begin position="668"/>
        <end position="684"/>
    </location>
</feature>
<evidence type="ECO:0000313" key="9">
    <source>
        <dbReference type="Proteomes" id="UP000243081"/>
    </source>
</evidence>
<dbReference type="CDD" id="cd11618">
    <property type="entry name" value="ChtBD1_1"/>
    <property type="match status" value="1"/>
</dbReference>
<dbReference type="GO" id="GO:0005975">
    <property type="term" value="P:carbohydrate metabolic process"/>
    <property type="evidence" value="ECO:0007669"/>
    <property type="project" value="InterPro"/>
</dbReference>
<keyword evidence="9" id="KW-1185">Reference proteome</keyword>
<keyword evidence="4" id="KW-1015">Disulfide bond</keyword>
<dbReference type="PANTHER" id="PTHR11177">
    <property type="entry name" value="CHITINASE"/>
    <property type="match status" value="1"/>
</dbReference>
<dbReference type="PROSITE" id="PS51910">
    <property type="entry name" value="GH18_2"/>
    <property type="match status" value="1"/>
</dbReference>
<reference evidence="8 9" key="1">
    <citation type="submission" date="2016-03" db="EMBL/GenBank/DDBJ databases">
        <title>Fine-scale spatial genetic structure of a fungal parasite of coffee scale insects.</title>
        <authorList>
            <person name="Jackson D."/>
            <person name="Zemenick K.A."/>
            <person name="Malloure B."/>
            <person name="Quandt C.A."/>
            <person name="James T.Y."/>
        </authorList>
    </citation>
    <scope>NUCLEOTIDE SEQUENCE [LARGE SCALE GENOMIC DNA]</scope>
    <source>
        <strain evidence="8 9">UM487</strain>
    </source>
</reference>
<feature type="region of interest" description="Disordered" evidence="5">
    <location>
        <begin position="920"/>
        <end position="940"/>
    </location>
</feature>
<dbReference type="InterPro" id="IPR011583">
    <property type="entry name" value="Chitinase_II/V-like_cat"/>
</dbReference>
<evidence type="ECO:0000256" key="4">
    <source>
        <dbReference type="PROSITE-ProRule" id="PRU00261"/>
    </source>
</evidence>
<dbReference type="GO" id="GO:0008843">
    <property type="term" value="F:endochitinase activity"/>
    <property type="evidence" value="ECO:0007669"/>
    <property type="project" value="UniProtKB-EC"/>
</dbReference>
<evidence type="ECO:0000259" key="6">
    <source>
        <dbReference type="PROSITE" id="PS50941"/>
    </source>
</evidence>
<evidence type="ECO:0000313" key="8">
    <source>
        <dbReference type="EMBL" id="OAR01781.1"/>
    </source>
</evidence>
<dbReference type="OMA" id="CCERIDI"/>
<dbReference type="Pfam" id="PF00704">
    <property type="entry name" value="Glyco_hydro_18"/>
    <property type="match status" value="1"/>
</dbReference>
<organism evidence="8 9">
    <name type="scientific">Cordyceps confragosa</name>
    <name type="common">Lecanicillium lecanii</name>
    <dbReference type="NCBI Taxonomy" id="2714763"/>
    <lineage>
        <taxon>Eukaryota</taxon>
        <taxon>Fungi</taxon>
        <taxon>Dikarya</taxon>
        <taxon>Ascomycota</taxon>
        <taxon>Pezizomycotina</taxon>
        <taxon>Sordariomycetes</taxon>
        <taxon>Hypocreomycetidae</taxon>
        <taxon>Hypocreales</taxon>
        <taxon>Cordycipitaceae</taxon>
        <taxon>Akanthomyces</taxon>
    </lineage>
</organism>
<dbReference type="Gene3D" id="3.20.20.80">
    <property type="entry name" value="Glycosidases"/>
    <property type="match status" value="1"/>
</dbReference>
<dbReference type="SMART" id="SM00636">
    <property type="entry name" value="Glyco_18"/>
    <property type="match status" value="1"/>
</dbReference>
<dbReference type="SMART" id="SM00270">
    <property type="entry name" value="ChtBD1"/>
    <property type="match status" value="1"/>
</dbReference>
<dbReference type="InterPro" id="IPR001002">
    <property type="entry name" value="Chitin-bd_1"/>
</dbReference>
<proteinExistence type="inferred from homology"/>
<dbReference type="SUPFAM" id="SSF51445">
    <property type="entry name" value="(Trans)glycosidases"/>
    <property type="match status" value="1"/>
</dbReference>
<dbReference type="InterPro" id="IPR029070">
    <property type="entry name" value="Chitinase_insertion_sf"/>
</dbReference>
<dbReference type="PROSITE" id="PS00026">
    <property type="entry name" value="CHIT_BIND_I_1"/>
    <property type="match status" value="1"/>
</dbReference>
<feature type="region of interest" description="Disordered" evidence="5">
    <location>
        <begin position="657"/>
        <end position="708"/>
    </location>
</feature>
<dbReference type="AlphaFoldDB" id="A0A179IJH5"/>
<comment type="similarity">
    <text evidence="1">Belongs to the glycosyl hydrolase 18 family. Chitinase class V subfamily.</text>
</comment>
<evidence type="ECO:0000256" key="5">
    <source>
        <dbReference type="SAM" id="MobiDB-lite"/>
    </source>
</evidence>